<sequence length="1100" mass="121303">MSNSLKHFSGKHLLFSTVLVSAFTVGFPLVSRAGVDAVNTVQQSDVVKGHVLDAKGEPVIGATVKVKGAKSGVITDVDGNFVLTGVSGGELEISYIGYVTQIVSSKKGTPLKVVLKEDSKVLDEVVVVGFGTQKKLNLTGAVSVVTGDEIAARPVQNATQALQGLIPGLQISSSSGTLDATPNINIRGTGTIGEGSSGSPLILIDGMEGDLNTLNPQDIESISVLKDAAASSIYGSRAPFGVILVTTKKGGAGKVVVNYNNSFRWSSLIHGKHMMNSVDFAAWMNDADYNSGNGVFFDNDRMKQIVAYHNATPNGLGQRITADGQKLYAIGTSNGTSWQDGYGYGIDDVDWYDVVYKNTAFSQEHNASVNGGNQSFNYYASLNYLDNGGFMKMSEDTYKRYNGTAKINAELAKWITMSYSMRFTRTDYQRPSALTNGLYSDMARQGWPVLPLYDRNGYYYSSPSPALALATGGHDNTQEDTQYHQLGFKLEPIKNWVTHIDFNYRIMNADRHWDSQQTYNHDVSGQPVIYNTSSNVHEDLKKENYLNFQAYTEYSMSIAEKHNLHILGGFQTEQLKQTVFGLQRDGILDPSKPEVDLTSGLSYTGTPVTPSVNGARNQWQTAGFFGRFNYNYDERYLLEANLRYDGTSRFRTDNMWKLFPSVSMGWNIAREKFFESLSKNINTLKLRASYGSLGNQNTDNWYQTYQTITYSPFAGTYLQNGTNTNITGAPGLVSTSLGWETVESYNVGLDFGAFNNRLTGSFDYYVRNTKNMIGSAPELPSILGTSVPKTNNTDLRTNGWELQVSWRDVLQNGLAYGITVNLSDARTKITRYPNNPTNSIDTYIAGRYKNEIWGYETQGIAKSQSEMDAHLAVADQSSLGNNWGAGDIMYQDLNGDKKITSGARTLTDHGDLKVIGNSTPRYLVGLNLNASWKGFDISAFFQGVLKRDSWVGDSWNGLEYMFGATGSGRWWCSGITGVSDYYRDASSWSVANGYQSANTDAFLPRPTWSDKNVQCQSRYLVNAAYMRLKNLQIGYSLPKSIVSNWGITNLRVFFSAENLFTITSVPDQYDPETIGYDNKGNKNNGYPLSKTVAFGLNVTF</sequence>
<feature type="domain" description="TonB-dependent receptor plug" evidence="11">
    <location>
        <begin position="135"/>
        <end position="242"/>
    </location>
</feature>
<name>A0ABN6EMJ5_9BACT</name>
<dbReference type="NCBIfam" id="TIGR04056">
    <property type="entry name" value="OMP_RagA_SusC"/>
    <property type="match status" value="1"/>
</dbReference>
<dbReference type="InterPro" id="IPR036942">
    <property type="entry name" value="Beta-barrel_TonB_sf"/>
</dbReference>
<evidence type="ECO:0000256" key="5">
    <source>
        <dbReference type="ARBA" id="ARBA00023077"/>
    </source>
</evidence>
<dbReference type="EMBL" id="AP024484">
    <property type="protein sequence ID" value="BCS85573.1"/>
    <property type="molecule type" value="Genomic_DNA"/>
</dbReference>
<evidence type="ECO:0000256" key="3">
    <source>
        <dbReference type="ARBA" id="ARBA00022452"/>
    </source>
</evidence>
<evidence type="ECO:0000259" key="10">
    <source>
        <dbReference type="Pfam" id="PF00593"/>
    </source>
</evidence>
<protein>
    <submittedName>
        <fullName evidence="12">SusC/RagA family TonB-linked outer membrane protein</fullName>
    </submittedName>
</protein>
<evidence type="ECO:0000256" key="2">
    <source>
        <dbReference type="ARBA" id="ARBA00022448"/>
    </source>
</evidence>
<evidence type="ECO:0000313" key="12">
    <source>
        <dbReference type="EMBL" id="BCS85573.1"/>
    </source>
</evidence>
<dbReference type="InterPro" id="IPR012910">
    <property type="entry name" value="Plug_dom"/>
</dbReference>
<dbReference type="Gene3D" id="2.60.40.1120">
    <property type="entry name" value="Carboxypeptidase-like, regulatory domain"/>
    <property type="match status" value="1"/>
</dbReference>
<evidence type="ECO:0000256" key="9">
    <source>
        <dbReference type="RuleBase" id="RU003357"/>
    </source>
</evidence>
<dbReference type="Pfam" id="PF00593">
    <property type="entry name" value="TonB_dep_Rec_b-barrel"/>
    <property type="match status" value="1"/>
</dbReference>
<evidence type="ECO:0000313" key="13">
    <source>
        <dbReference type="Proteomes" id="UP001319045"/>
    </source>
</evidence>
<organism evidence="12 13">
    <name type="scientific">Prevotella herbatica</name>
    <dbReference type="NCBI Taxonomy" id="2801997"/>
    <lineage>
        <taxon>Bacteria</taxon>
        <taxon>Pseudomonadati</taxon>
        <taxon>Bacteroidota</taxon>
        <taxon>Bacteroidia</taxon>
        <taxon>Bacteroidales</taxon>
        <taxon>Prevotellaceae</taxon>
        <taxon>Prevotella</taxon>
    </lineage>
</organism>
<proteinExistence type="inferred from homology"/>
<comment type="similarity">
    <text evidence="8 9">Belongs to the TonB-dependent receptor family.</text>
</comment>
<dbReference type="InterPro" id="IPR039426">
    <property type="entry name" value="TonB-dep_rcpt-like"/>
</dbReference>
<dbReference type="Proteomes" id="UP001319045">
    <property type="component" value="Chromosome"/>
</dbReference>
<evidence type="ECO:0000256" key="1">
    <source>
        <dbReference type="ARBA" id="ARBA00004571"/>
    </source>
</evidence>
<evidence type="ECO:0000256" key="8">
    <source>
        <dbReference type="PROSITE-ProRule" id="PRU01360"/>
    </source>
</evidence>
<accession>A0ABN6EMJ5</accession>
<evidence type="ECO:0000256" key="6">
    <source>
        <dbReference type="ARBA" id="ARBA00023136"/>
    </source>
</evidence>
<keyword evidence="2 8" id="KW-0813">Transport</keyword>
<dbReference type="InterPro" id="IPR008969">
    <property type="entry name" value="CarboxyPept-like_regulatory"/>
</dbReference>
<keyword evidence="7 8" id="KW-0998">Cell outer membrane</keyword>
<keyword evidence="6 8" id="KW-0472">Membrane</keyword>
<keyword evidence="4 8" id="KW-0812">Transmembrane</keyword>
<dbReference type="InterPro" id="IPR023997">
    <property type="entry name" value="TonB-dep_OMP_SusC/RagA_CS"/>
</dbReference>
<gene>
    <name evidence="12" type="ORF">prwr041_14660</name>
</gene>
<dbReference type="PROSITE" id="PS52016">
    <property type="entry name" value="TONB_DEPENDENT_REC_3"/>
    <property type="match status" value="1"/>
</dbReference>
<keyword evidence="5 9" id="KW-0798">TonB box</keyword>
<keyword evidence="3 8" id="KW-1134">Transmembrane beta strand</keyword>
<dbReference type="InterPro" id="IPR000531">
    <property type="entry name" value="Beta-barrel_TonB"/>
</dbReference>
<dbReference type="Gene3D" id="2.170.130.10">
    <property type="entry name" value="TonB-dependent receptor, plug domain"/>
    <property type="match status" value="1"/>
</dbReference>
<dbReference type="NCBIfam" id="TIGR04057">
    <property type="entry name" value="SusC_RagA_signa"/>
    <property type="match status" value="1"/>
</dbReference>
<evidence type="ECO:0000256" key="7">
    <source>
        <dbReference type="ARBA" id="ARBA00023237"/>
    </source>
</evidence>
<dbReference type="Pfam" id="PF07715">
    <property type="entry name" value="Plug"/>
    <property type="match status" value="1"/>
</dbReference>
<evidence type="ECO:0000259" key="11">
    <source>
        <dbReference type="Pfam" id="PF07715"/>
    </source>
</evidence>
<reference evidence="12 13" key="1">
    <citation type="journal article" date="2022" name="Int. J. Syst. Evol. Microbiol.">
        <title>Prevotella herbatica sp. nov., a plant polysaccharide-decomposing anaerobic bacterium isolated from a methanogenic reactor.</title>
        <authorList>
            <person name="Uek A."/>
            <person name="Tonouchi A."/>
            <person name="Kaku N."/>
            <person name="Ueki K."/>
        </authorList>
    </citation>
    <scope>NUCLEOTIDE SEQUENCE [LARGE SCALE GENOMIC DNA]</scope>
    <source>
        <strain evidence="12 13">WR041</strain>
    </source>
</reference>
<dbReference type="InterPro" id="IPR023996">
    <property type="entry name" value="TonB-dep_OMP_SusC/RagA"/>
</dbReference>
<feature type="domain" description="TonB-dependent receptor-like beta-barrel" evidence="10">
    <location>
        <begin position="436"/>
        <end position="932"/>
    </location>
</feature>
<comment type="subcellular location">
    <subcellularLocation>
        <location evidence="1 8">Cell outer membrane</location>
        <topology evidence="1 8">Multi-pass membrane protein</topology>
    </subcellularLocation>
</comment>
<dbReference type="SUPFAM" id="SSF49464">
    <property type="entry name" value="Carboxypeptidase regulatory domain-like"/>
    <property type="match status" value="1"/>
</dbReference>
<dbReference type="InterPro" id="IPR037066">
    <property type="entry name" value="Plug_dom_sf"/>
</dbReference>
<dbReference type="Pfam" id="PF13715">
    <property type="entry name" value="CarbopepD_reg_2"/>
    <property type="match status" value="1"/>
</dbReference>
<dbReference type="SUPFAM" id="SSF56935">
    <property type="entry name" value="Porins"/>
    <property type="match status" value="1"/>
</dbReference>
<evidence type="ECO:0000256" key="4">
    <source>
        <dbReference type="ARBA" id="ARBA00022692"/>
    </source>
</evidence>
<dbReference type="RefSeq" id="WP_207153215.1">
    <property type="nucleotide sequence ID" value="NZ_AP024484.1"/>
</dbReference>
<keyword evidence="13" id="KW-1185">Reference proteome</keyword>
<dbReference type="Gene3D" id="2.40.170.20">
    <property type="entry name" value="TonB-dependent receptor, beta-barrel domain"/>
    <property type="match status" value="1"/>
</dbReference>